<sequence length="676" mass="75837">MSGRQLVPKPPFPPLHQIEKPEENQSHKRHGVSLACDSMSPVSTTAWTMDSARLTDVCAAGRMPKTESKSMYASNMPNTRLSHNSQCDGGRPCCHACAVASAECKYTTRGSSLAQRHVGLQESYNELRQAVEAIYVGSQRDAADIVQHMRRAQGLDNIIPSLCSHPRVEQYRLLSTEQQRNWMKDPDSSGHVSSEQHPSRTEHVYLLPISQWTTISQDDTWLSHLLRLFWTWDTTLTRLIHRDLLAHMISTRRGNDEKADSQFVAQFCSELLINSILAYSLNCFAFMGKHKTVLGHDFAKESYRLLETQPLNNCIALLQAIAVLSIYEYTFGDPQKGASLFFETLLDLRSTLLPFDQSMAPDDSGMKQKTQDALSFISSGFYCIDVYAAIPLSAIEIPATYVRSKLSLIASPCLPSRWTRQVLPNDGHGPSPSMERHADTLWVPYPISVNSRISYSTEALTAEYELVRLTSECLEVTEVNGQARMPNHLASTTIYDRLVQWKDFNARRFHGSSSIIPSWVAILLPFLKFSHGRSAQALLLEHSAAIISVLKEYDVAFLGRHDYWLLHTCEIAVRGLLLENLVGTMEDSLAKGCELLYNMGRYMPQANAILLDVSKHIWKSGSRVSERVKRILQAGSIRVQPTVIKNAWHLKVDGDEAGLILAGCIAFREDVDVIES</sequence>
<reference evidence="2 3" key="1">
    <citation type="submission" date="2014-02" db="EMBL/GenBank/DDBJ databases">
        <title>The genome sequence of the entomopathogenic fungus Metarhizium robertsii ARSEF 2575.</title>
        <authorList>
            <person name="Giuliano Garisto Donzelli B."/>
            <person name="Roe B.A."/>
            <person name="Macmil S.L."/>
            <person name="Krasnoff S.B."/>
            <person name="Gibson D.M."/>
        </authorList>
    </citation>
    <scope>NUCLEOTIDE SEQUENCE [LARGE SCALE GENOMIC DNA]</scope>
    <source>
        <strain evidence="2 3">ARSEF 2575</strain>
    </source>
</reference>
<dbReference type="HOGENOM" id="CLU_406566_0_0_1"/>
<accession>A0A014N3I6</accession>
<feature type="region of interest" description="Disordered" evidence="1">
    <location>
        <begin position="1"/>
        <end position="31"/>
    </location>
</feature>
<dbReference type="CDD" id="cd12148">
    <property type="entry name" value="fungal_TF_MHR"/>
    <property type="match status" value="1"/>
</dbReference>
<organism evidence="2 3">
    <name type="scientific">Metarhizium robertsii</name>
    <dbReference type="NCBI Taxonomy" id="568076"/>
    <lineage>
        <taxon>Eukaryota</taxon>
        <taxon>Fungi</taxon>
        <taxon>Dikarya</taxon>
        <taxon>Ascomycota</taxon>
        <taxon>Pezizomycotina</taxon>
        <taxon>Sordariomycetes</taxon>
        <taxon>Hypocreomycetidae</taxon>
        <taxon>Hypocreales</taxon>
        <taxon>Clavicipitaceae</taxon>
        <taxon>Metarhizium</taxon>
    </lineage>
</organism>
<comment type="caution">
    <text evidence="2">The sequence shown here is derived from an EMBL/GenBank/DDBJ whole genome shotgun (WGS) entry which is preliminary data.</text>
</comment>
<dbReference type="PANTHER" id="PTHR47256">
    <property type="entry name" value="ZN(II)2CYS6 TRANSCRIPTION FACTOR (EUROFUNG)-RELATED"/>
    <property type="match status" value="1"/>
</dbReference>
<evidence type="ECO:0000313" key="3">
    <source>
        <dbReference type="Proteomes" id="UP000030151"/>
    </source>
</evidence>
<dbReference type="EMBL" id="JELW01000013">
    <property type="protein sequence ID" value="EXV00394.1"/>
    <property type="molecule type" value="Genomic_DNA"/>
</dbReference>
<dbReference type="AlphaFoldDB" id="A0A014N3I6"/>
<gene>
    <name evidence="2" type="ORF">X797_006454</name>
</gene>
<protein>
    <submittedName>
        <fullName evidence="2">Fungal specific transcription factor domain protein</fullName>
    </submittedName>
</protein>
<dbReference type="PANTHER" id="PTHR47256:SF3">
    <property type="entry name" value="ZN(II)2CYS6 TRANSCRIPTION FACTOR (EUROFUNG)"/>
    <property type="match status" value="1"/>
</dbReference>
<name>A0A014N3I6_9HYPO</name>
<evidence type="ECO:0000256" key="1">
    <source>
        <dbReference type="SAM" id="MobiDB-lite"/>
    </source>
</evidence>
<proteinExistence type="predicted"/>
<feature type="compositionally biased region" description="Basic and acidic residues" evidence="1">
    <location>
        <begin position="17"/>
        <end position="26"/>
    </location>
</feature>
<dbReference type="InterPro" id="IPR053187">
    <property type="entry name" value="Notoamide_regulator"/>
</dbReference>
<dbReference type="Proteomes" id="UP000030151">
    <property type="component" value="Unassembled WGS sequence"/>
</dbReference>
<evidence type="ECO:0000313" key="2">
    <source>
        <dbReference type="EMBL" id="EXV00394.1"/>
    </source>
</evidence>